<dbReference type="EMBL" id="JAPWTK010000034">
    <property type="protein sequence ID" value="KAJ8955990.1"/>
    <property type="molecule type" value="Genomic_DNA"/>
</dbReference>
<sequence length="467" mass="52208">MIGYGDRARTQCEVVRLFRETHPDLPPLNQGTISKIEAQYREMGHVRKVPSKRQAVVDDDTKLNLLLALEENPITPARQLARDMCDRARLMIGLNEFEFGVTGTTKADNSFRVRAFESHYSRVLCVCVLSTREPAVPTLQGRPPTIYFQRSGEREQLIGRIGRRADVVADVLSCRRHGEKKTQTERPTSWSSELRVRKVSPDTVLFRLVATRSQCSGSSISSVSEKMLKTYSLVTKIDKQANVFTSRIDLFKDFSNPRSIKLSHLPVYIQIGHVNQKSGSPTTPHAGAGRVMSRECQGASRQAFRRGRGEPPSSKDGPMWTGCGGHVVLAASVKYVVYYSATASKSTLQRLVAKFETTGSVNNLPTPVRQRNARSAENIAAVRVNVQENPMHRHLKRLLKIISVTADNVWEREGNPLHILCLCLALAGVRATYLDSRCPDLEPSEIQRASLSRILSLVSWADLYKDL</sequence>
<accession>A0AAV8YWE2</accession>
<comment type="caution">
    <text evidence="1">The sequence shown here is derived from an EMBL/GenBank/DDBJ whole genome shotgun (WGS) entry which is preliminary data.</text>
</comment>
<protein>
    <recommendedName>
        <fullName evidence="3">DUF4817 domain-containing protein</fullName>
    </recommendedName>
</protein>
<dbReference type="Proteomes" id="UP001162162">
    <property type="component" value="Unassembled WGS sequence"/>
</dbReference>
<name>A0AAV8YWE2_9CUCU</name>
<reference evidence="1" key="1">
    <citation type="journal article" date="2023" name="Insect Mol. Biol.">
        <title>Genome sequencing provides insights into the evolution of gene families encoding plant cell wall-degrading enzymes in longhorned beetles.</title>
        <authorList>
            <person name="Shin N.R."/>
            <person name="Okamura Y."/>
            <person name="Kirsch R."/>
            <person name="Pauchet Y."/>
        </authorList>
    </citation>
    <scope>NUCLEOTIDE SEQUENCE</scope>
    <source>
        <strain evidence="1">AMC_N1</strain>
    </source>
</reference>
<dbReference type="AlphaFoldDB" id="A0AAV8YWE2"/>
<evidence type="ECO:0000313" key="1">
    <source>
        <dbReference type="EMBL" id="KAJ8955990.1"/>
    </source>
</evidence>
<proteinExistence type="predicted"/>
<evidence type="ECO:0008006" key="3">
    <source>
        <dbReference type="Google" id="ProtNLM"/>
    </source>
</evidence>
<keyword evidence="2" id="KW-1185">Reference proteome</keyword>
<organism evidence="1 2">
    <name type="scientific">Aromia moschata</name>
    <dbReference type="NCBI Taxonomy" id="1265417"/>
    <lineage>
        <taxon>Eukaryota</taxon>
        <taxon>Metazoa</taxon>
        <taxon>Ecdysozoa</taxon>
        <taxon>Arthropoda</taxon>
        <taxon>Hexapoda</taxon>
        <taxon>Insecta</taxon>
        <taxon>Pterygota</taxon>
        <taxon>Neoptera</taxon>
        <taxon>Endopterygota</taxon>
        <taxon>Coleoptera</taxon>
        <taxon>Polyphaga</taxon>
        <taxon>Cucujiformia</taxon>
        <taxon>Chrysomeloidea</taxon>
        <taxon>Cerambycidae</taxon>
        <taxon>Cerambycinae</taxon>
        <taxon>Callichromatini</taxon>
        <taxon>Aromia</taxon>
    </lineage>
</organism>
<evidence type="ECO:0000313" key="2">
    <source>
        <dbReference type="Proteomes" id="UP001162162"/>
    </source>
</evidence>
<gene>
    <name evidence="1" type="ORF">NQ318_006261</name>
</gene>